<feature type="domain" description="Glycosyl hydrolase family 95 catalytic" evidence="5">
    <location>
        <begin position="321"/>
        <end position="715"/>
    </location>
</feature>
<evidence type="ECO:0000256" key="1">
    <source>
        <dbReference type="SAM" id="SignalP"/>
    </source>
</evidence>
<dbReference type="InterPro" id="IPR049053">
    <property type="entry name" value="AFCA-like_C"/>
</dbReference>
<dbReference type="Gene3D" id="2.60.120.200">
    <property type="match status" value="1"/>
</dbReference>
<dbReference type="Gene3D" id="1.50.10.10">
    <property type="match status" value="1"/>
</dbReference>
<dbReference type="InterPro" id="IPR018905">
    <property type="entry name" value="A-galactase_NEW3"/>
</dbReference>
<dbReference type="InterPro" id="IPR013783">
    <property type="entry name" value="Ig-like_fold"/>
</dbReference>
<evidence type="ECO:0000313" key="6">
    <source>
        <dbReference type="EMBL" id="MEE6306440.1"/>
    </source>
</evidence>
<dbReference type="InterPro" id="IPR008928">
    <property type="entry name" value="6-hairpin_glycosidase_sf"/>
</dbReference>
<dbReference type="SUPFAM" id="SSF48208">
    <property type="entry name" value="Six-hairpin glycosidases"/>
    <property type="match status" value="1"/>
</dbReference>
<keyword evidence="7" id="KW-1185">Reference proteome</keyword>
<dbReference type="PANTHER" id="PTHR31084:SF19">
    <property type="entry name" value="GLYCOSYL HYDROLASE FAMILY 95 N-TERMINAL DOMAIN-CONTAINING PROTEIN"/>
    <property type="match status" value="1"/>
</dbReference>
<dbReference type="InterPro" id="IPR013320">
    <property type="entry name" value="ConA-like_dom_sf"/>
</dbReference>
<dbReference type="InterPro" id="IPR054363">
    <property type="entry name" value="GH95_cat"/>
</dbReference>
<dbReference type="EMBL" id="JAZGQL010000005">
    <property type="protein sequence ID" value="MEE6306440.1"/>
    <property type="molecule type" value="Genomic_DNA"/>
</dbReference>
<dbReference type="GO" id="GO:0016787">
    <property type="term" value="F:hydrolase activity"/>
    <property type="evidence" value="ECO:0007669"/>
    <property type="project" value="UniProtKB-KW"/>
</dbReference>
<evidence type="ECO:0000259" key="2">
    <source>
        <dbReference type="Pfam" id="PF10633"/>
    </source>
</evidence>
<name>A0ABU7S922_9ACTN</name>
<dbReference type="InterPro" id="IPR027414">
    <property type="entry name" value="GH95_N_dom"/>
</dbReference>
<protein>
    <submittedName>
        <fullName evidence="6">Glycoside hydrolase N-terminal domain-containing protein</fullName>
    </submittedName>
</protein>
<dbReference type="Pfam" id="PF22124">
    <property type="entry name" value="Glyco_hydro_95_cat"/>
    <property type="match status" value="1"/>
</dbReference>
<dbReference type="SUPFAM" id="SSF49899">
    <property type="entry name" value="Concanavalin A-like lectins/glucanases"/>
    <property type="match status" value="1"/>
</dbReference>
<dbReference type="Pfam" id="PF21307">
    <property type="entry name" value="Glyco_hydro_95_C"/>
    <property type="match status" value="1"/>
</dbReference>
<feature type="domain" description="Alpha-galactosidase NEW3" evidence="2">
    <location>
        <begin position="830"/>
        <end position="904"/>
    </location>
</feature>
<keyword evidence="1" id="KW-0732">Signal</keyword>
<dbReference type="Pfam" id="PF14498">
    <property type="entry name" value="Glyco_hyd_65N_2"/>
    <property type="match status" value="1"/>
</dbReference>
<feature type="chain" id="PRO_5047260099" evidence="1">
    <location>
        <begin position="38"/>
        <end position="1133"/>
    </location>
</feature>
<evidence type="ECO:0000259" key="4">
    <source>
        <dbReference type="Pfam" id="PF21307"/>
    </source>
</evidence>
<dbReference type="RefSeq" id="WP_331206798.1">
    <property type="nucleotide sequence ID" value="NZ_JAZGQL010000005.1"/>
</dbReference>
<organism evidence="6 7">
    <name type="scientific">Plantactinospora veratri</name>
    <dbReference type="NCBI Taxonomy" id="1436122"/>
    <lineage>
        <taxon>Bacteria</taxon>
        <taxon>Bacillati</taxon>
        <taxon>Actinomycetota</taxon>
        <taxon>Actinomycetes</taxon>
        <taxon>Micromonosporales</taxon>
        <taxon>Micromonosporaceae</taxon>
        <taxon>Plantactinospora</taxon>
    </lineage>
</organism>
<evidence type="ECO:0000259" key="5">
    <source>
        <dbReference type="Pfam" id="PF22124"/>
    </source>
</evidence>
<gene>
    <name evidence="6" type="ORF">V1634_06325</name>
</gene>
<accession>A0ABU7S922</accession>
<comment type="caution">
    <text evidence="6">The sequence shown here is derived from an EMBL/GenBank/DDBJ whole genome shotgun (WGS) entry which is preliminary data.</text>
</comment>
<dbReference type="Pfam" id="PF13385">
    <property type="entry name" value="Laminin_G_3"/>
    <property type="match status" value="1"/>
</dbReference>
<proteinExistence type="predicted"/>
<keyword evidence="6" id="KW-0378">Hydrolase</keyword>
<dbReference type="Pfam" id="PF10633">
    <property type="entry name" value="NPCBM_assoc"/>
    <property type="match status" value="1"/>
</dbReference>
<evidence type="ECO:0000313" key="7">
    <source>
        <dbReference type="Proteomes" id="UP001339911"/>
    </source>
</evidence>
<feature type="signal peptide" evidence="1">
    <location>
        <begin position="1"/>
        <end position="37"/>
    </location>
</feature>
<feature type="domain" description="Glycosyl hydrolase family 95 N-terminal" evidence="3">
    <location>
        <begin position="55"/>
        <end position="296"/>
    </location>
</feature>
<dbReference type="Gene3D" id="2.60.40.10">
    <property type="entry name" value="Immunoglobulins"/>
    <property type="match status" value="1"/>
</dbReference>
<reference evidence="6 7" key="1">
    <citation type="submission" date="2024-01" db="EMBL/GenBank/DDBJ databases">
        <title>Genome insights into Plantactinospora veratri sp. nov.</title>
        <authorList>
            <person name="Wang L."/>
        </authorList>
    </citation>
    <scope>NUCLEOTIDE SEQUENCE [LARGE SCALE GENOMIC DNA]</scope>
    <source>
        <strain evidence="6 7">NEAU-FHS4</strain>
    </source>
</reference>
<evidence type="ECO:0000259" key="3">
    <source>
        <dbReference type="Pfam" id="PF14498"/>
    </source>
</evidence>
<sequence>MDDPNRRPAPRRWTAAALVAALTAILPAWSTAAPASAAPDRTSGSAPSAEDPLTLWYDEPAADWETQALPIGNGALGGMVFGRVAAETVQFNEKTLWTGGPGSAGGYNFGNWTSPRPGAIEEVQRLINERGRLSPQEVANRLGQPKSGFGAYNTFGELTLRLTEDPGTVTDYRRELDIGRAVAKVSYAHDGVRYTREYFASRPDGVLVVRLGADRPGRIGFTAGVTAPDNRSKNLTASGGRITFAGTLDDNKLKYESQIQVSADGGTVSDGADGTVTVAGADSATLVLGAGTDYAGSYPTYRGADPHARVTATVEAAAAKSYPDLLAAHTADHRALFDRVRLDIGQQMPGIPTDELLRQYRGGASAADRALEALFFAYGRYLLIASSRPGSLPANLQGVWNNVTNPPWDADYHVNINLQMNYWPAETTNLSETTAPFFDYVDAMVPPGRVTARQIYGNRGWVVNNETNVYGFTGLHSYPQSFWFPEAGAWLAQHYYEHYRFTGDAEFLRQRAYPLMKELALFWLDELVTDPRDGKLVVSPSYSPENGDFTAGASMSQQIVWELFTNTIEAAGIVGGDTAFRRELRDALARLDPGLRVGSWGQLQEWKEDLDNPDDQHRHVSHLFALHPGAQITALDDPELAAAAKVSLTARGDGGTGWSKAWKINFWSRLLDGDHAHKMLVEQLRQSTLANLWDTHPPFQIDGNFGATAGIAEMLLQSQSGEVHVLPALPSAWRDGAVRGLRARGGLTVDTKWSAGAATEIAVTADRAGEVTVRSPLFAGPYELVDARTGKKVKGQAKGDRLTFTARAGHRYVATAQVGFAVDAPATLQTDESGTVSVTVSALGDQKVPPSTLKLALPAGWQVRPGRVEVPRLWPGDSQTYRFTVTPGRAAAAGPNRIEARLTHDRWRATASASITLPVPPPCARPAPDVPLVAWDPVSGDTVTDHSPNGRTATVQTGGAYVAAGPTGSALLLDGNRFLRTAPTTLGYLEEATFAAEVKVTSSGSYRRLFDFQPGGDPGTDGVLIDLTPSNQLRFIGSGAGVTSNATVPTGRYVDLVVTMDDDGNIVVYLDGRQAGTAKVPGGGIVGCASRELRFGADQDGGQRLTGEVDRIAILPEALPADQVSGWQARAFG</sequence>
<feature type="domain" description="Alpha fucosidase A-like C-terminal" evidence="4">
    <location>
        <begin position="717"/>
        <end position="813"/>
    </location>
</feature>
<dbReference type="PANTHER" id="PTHR31084">
    <property type="entry name" value="ALPHA-L-FUCOSIDASE 2"/>
    <property type="match status" value="1"/>
</dbReference>
<dbReference type="InterPro" id="IPR012341">
    <property type="entry name" value="6hp_glycosidase-like_sf"/>
</dbReference>
<dbReference type="Proteomes" id="UP001339911">
    <property type="component" value="Unassembled WGS sequence"/>
</dbReference>